<reference evidence="1 2" key="1">
    <citation type="submission" date="2016-11" db="EMBL/GenBank/DDBJ databases">
        <title>Whole Genome Sequencing of Mucilaginibacter polytrichastri RG4-7(T) isolated from the moss sample.</title>
        <authorList>
            <person name="Li Y."/>
        </authorList>
    </citation>
    <scope>NUCLEOTIDE SEQUENCE [LARGE SCALE GENOMIC DNA]</scope>
    <source>
        <strain evidence="1 2">RG4-7</strain>
    </source>
</reference>
<sequence length="85" mass="10061">MNEIKQIEDHLFRLTPPEDSLLFEAKIILDSNLRSNVLLQQQTYMLVQQYGRKTLKAEIDAVHQQIFTNPEHKNFVSKILSFFKK</sequence>
<evidence type="ECO:0000313" key="1">
    <source>
        <dbReference type="EMBL" id="OKS87569.1"/>
    </source>
</evidence>
<accession>A0A1Q6A0L9</accession>
<organism evidence="1 2">
    <name type="scientific">Mucilaginibacter polytrichastri</name>
    <dbReference type="NCBI Taxonomy" id="1302689"/>
    <lineage>
        <taxon>Bacteria</taxon>
        <taxon>Pseudomonadati</taxon>
        <taxon>Bacteroidota</taxon>
        <taxon>Sphingobacteriia</taxon>
        <taxon>Sphingobacteriales</taxon>
        <taxon>Sphingobacteriaceae</taxon>
        <taxon>Mucilaginibacter</taxon>
    </lineage>
</organism>
<name>A0A1Q6A0L9_9SPHI</name>
<dbReference type="AlphaFoldDB" id="A0A1Q6A0L9"/>
<keyword evidence="2" id="KW-1185">Reference proteome</keyword>
<dbReference type="Proteomes" id="UP000186720">
    <property type="component" value="Unassembled WGS sequence"/>
</dbReference>
<comment type="caution">
    <text evidence="1">The sequence shown here is derived from an EMBL/GenBank/DDBJ whole genome shotgun (WGS) entry which is preliminary data.</text>
</comment>
<dbReference type="EMBL" id="MPPL01000001">
    <property type="protein sequence ID" value="OKS87569.1"/>
    <property type="molecule type" value="Genomic_DNA"/>
</dbReference>
<protein>
    <submittedName>
        <fullName evidence="1">Uncharacterized protein</fullName>
    </submittedName>
</protein>
<gene>
    <name evidence="1" type="ORF">RG47T_3030</name>
</gene>
<proteinExistence type="predicted"/>
<dbReference type="STRING" id="1302689.RG47T_3030"/>
<evidence type="ECO:0000313" key="2">
    <source>
        <dbReference type="Proteomes" id="UP000186720"/>
    </source>
</evidence>